<evidence type="ECO:0000313" key="2">
    <source>
        <dbReference type="EMBL" id="KAL0453909.1"/>
    </source>
</evidence>
<protein>
    <submittedName>
        <fullName evidence="2">Uncharacterized protein</fullName>
    </submittedName>
</protein>
<dbReference type="EMBL" id="JACGWN010000004">
    <property type="protein sequence ID" value="KAL0453909.1"/>
    <property type="molecule type" value="Genomic_DNA"/>
</dbReference>
<evidence type="ECO:0000256" key="1">
    <source>
        <dbReference type="SAM" id="Phobius"/>
    </source>
</evidence>
<dbReference type="AlphaFoldDB" id="A0AAW2XJ33"/>
<dbReference type="InterPro" id="IPR036691">
    <property type="entry name" value="Endo/exonu/phosph_ase_sf"/>
</dbReference>
<gene>
    <name evidence="2" type="ORF">Slati_1369000</name>
</gene>
<sequence length="189" mass="21454">MTNNHVGDLSGYTGNLILVVGIVLGIFFLATCSVSAGWCRGFFKILDNSEKFGGPPRPNRQMQNFRNALLECDLHDIGFTGDPYTWSNRQLYPHTVVERLDRACANMSWSQLYPEVSLSHLQQICLDHKALLIRLSDRLAYMSEGSRPWRFEAAWLQSDQCEKVVADSWFMSGGRVRDSGLSVHFDMCQ</sequence>
<keyword evidence="1" id="KW-0472">Membrane</keyword>
<dbReference type="Gene3D" id="3.60.10.10">
    <property type="entry name" value="Endonuclease/exonuclease/phosphatase"/>
    <property type="match status" value="1"/>
</dbReference>
<reference evidence="2" key="2">
    <citation type="journal article" date="2024" name="Plant">
        <title>Genomic evolution and insights into agronomic trait innovations of Sesamum species.</title>
        <authorList>
            <person name="Miao H."/>
            <person name="Wang L."/>
            <person name="Qu L."/>
            <person name="Liu H."/>
            <person name="Sun Y."/>
            <person name="Le M."/>
            <person name="Wang Q."/>
            <person name="Wei S."/>
            <person name="Zheng Y."/>
            <person name="Lin W."/>
            <person name="Duan Y."/>
            <person name="Cao H."/>
            <person name="Xiong S."/>
            <person name="Wang X."/>
            <person name="Wei L."/>
            <person name="Li C."/>
            <person name="Ma Q."/>
            <person name="Ju M."/>
            <person name="Zhao R."/>
            <person name="Li G."/>
            <person name="Mu C."/>
            <person name="Tian Q."/>
            <person name="Mei H."/>
            <person name="Zhang T."/>
            <person name="Gao T."/>
            <person name="Zhang H."/>
        </authorList>
    </citation>
    <scope>NUCLEOTIDE SEQUENCE</scope>
    <source>
        <strain evidence="2">KEN1</strain>
    </source>
</reference>
<dbReference type="PANTHER" id="PTHR33710:SF83">
    <property type="entry name" value="ENDONUCLEASE_EXONUCLEASE_PHOSPHATASE DOMAIN-CONTAINING PROTEIN"/>
    <property type="match status" value="1"/>
</dbReference>
<reference evidence="2" key="1">
    <citation type="submission" date="2020-06" db="EMBL/GenBank/DDBJ databases">
        <authorList>
            <person name="Li T."/>
            <person name="Hu X."/>
            <person name="Zhang T."/>
            <person name="Song X."/>
            <person name="Zhang H."/>
            <person name="Dai N."/>
            <person name="Sheng W."/>
            <person name="Hou X."/>
            <person name="Wei L."/>
        </authorList>
    </citation>
    <scope>NUCLEOTIDE SEQUENCE</scope>
    <source>
        <strain evidence="2">KEN1</strain>
        <tissue evidence="2">Leaf</tissue>
    </source>
</reference>
<name>A0AAW2XJ33_9LAMI</name>
<comment type="caution">
    <text evidence="2">The sequence shown here is derived from an EMBL/GenBank/DDBJ whole genome shotgun (WGS) entry which is preliminary data.</text>
</comment>
<feature type="transmembrane region" description="Helical" evidence="1">
    <location>
        <begin position="16"/>
        <end position="39"/>
    </location>
</feature>
<keyword evidence="1" id="KW-1133">Transmembrane helix</keyword>
<proteinExistence type="predicted"/>
<keyword evidence="1" id="KW-0812">Transmembrane</keyword>
<accession>A0AAW2XJ33</accession>
<organism evidence="2">
    <name type="scientific">Sesamum latifolium</name>
    <dbReference type="NCBI Taxonomy" id="2727402"/>
    <lineage>
        <taxon>Eukaryota</taxon>
        <taxon>Viridiplantae</taxon>
        <taxon>Streptophyta</taxon>
        <taxon>Embryophyta</taxon>
        <taxon>Tracheophyta</taxon>
        <taxon>Spermatophyta</taxon>
        <taxon>Magnoliopsida</taxon>
        <taxon>eudicotyledons</taxon>
        <taxon>Gunneridae</taxon>
        <taxon>Pentapetalae</taxon>
        <taxon>asterids</taxon>
        <taxon>lamiids</taxon>
        <taxon>Lamiales</taxon>
        <taxon>Pedaliaceae</taxon>
        <taxon>Sesamum</taxon>
    </lineage>
</organism>
<dbReference type="PANTHER" id="PTHR33710">
    <property type="entry name" value="BNAC02G09200D PROTEIN"/>
    <property type="match status" value="1"/>
</dbReference>